<feature type="compositionally biased region" description="Low complexity" evidence="1">
    <location>
        <begin position="11"/>
        <end position="23"/>
    </location>
</feature>
<dbReference type="EMBL" id="JADJOT010000006">
    <property type="protein sequence ID" value="MBK7953590.1"/>
    <property type="molecule type" value="Genomic_DNA"/>
</dbReference>
<name>A0A935W7A4_9PROT</name>
<dbReference type="AlphaFoldDB" id="A0A935W7A4"/>
<proteinExistence type="predicted"/>
<dbReference type="Proteomes" id="UP000706151">
    <property type="component" value="Unassembled WGS sequence"/>
</dbReference>
<comment type="caution">
    <text evidence="2">The sequence shown here is derived from an EMBL/GenBank/DDBJ whole genome shotgun (WGS) entry which is preliminary data.</text>
</comment>
<protein>
    <submittedName>
        <fullName evidence="2">Uncharacterized protein</fullName>
    </submittedName>
</protein>
<feature type="region of interest" description="Disordered" evidence="1">
    <location>
        <begin position="1"/>
        <end position="24"/>
    </location>
</feature>
<reference evidence="2 3" key="1">
    <citation type="submission" date="2020-10" db="EMBL/GenBank/DDBJ databases">
        <title>Connecting structure to function with the recovery of over 1000 high-quality activated sludge metagenome-assembled genomes encoding full-length rRNA genes using long-read sequencing.</title>
        <authorList>
            <person name="Singleton C.M."/>
            <person name="Petriglieri F."/>
            <person name="Kristensen J.M."/>
            <person name="Kirkegaard R.H."/>
            <person name="Michaelsen T.Y."/>
            <person name="Andersen M.H."/>
            <person name="Karst S.M."/>
            <person name="Dueholm M.S."/>
            <person name="Nielsen P.H."/>
            <person name="Albertsen M."/>
        </authorList>
    </citation>
    <scope>NUCLEOTIDE SEQUENCE [LARGE SCALE GENOMIC DNA]</scope>
    <source>
        <strain evidence="2">Fred_18-Q3-R57-64_BAT3C.720</strain>
    </source>
</reference>
<evidence type="ECO:0000256" key="1">
    <source>
        <dbReference type="SAM" id="MobiDB-lite"/>
    </source>
</evidence>
<sequence>MATTAKAANTRSAKPAAKPASRPGEVAARAEPQLCFHHSQELRIKTDAVLAALEETPGDARHGAALADLAAELTEAGMDYYFLRPLRLAKVGIIGEQSARLAMAGAVKIISSVSRKYIVRMDQGQLLTVAAHLRELAR</sequence>
<gene>
    <name evidence="2" type="ORF">IPK02_06250</name>
</gene>
<evidence type="ECO:0000313" key="3">
    <source>
        <dbReference type="Proteomes" id="UP000706151"/>
    </source>
</evidence>
<organism evidence="2 3">
    <name type="scientific">Candidatus Accumulibacter affinis</name>
    <dbReference type="NCBI Taxonomy" id="2954384"/>
    <lineage>
        <taxon>Bacteria</taxon>
        <taxon>Pseudomonadati</taxon>
        <taxon>Pseudomonadota</taxon>
        <taxon>Betaproteobacteria</taxon>
        <taxon>Candidatus Accumulibacter</taxon>
    </lineage>
</organism>
<feature type="compositionally biased region" description="Polar residues" evidence="1">
    <location>
        <begin position="1"/>
        <end position="10"/>
    </location>
</feature>
<accession>A0A935W7A4</accession>
<evidence type="ECO:0000313" key="2">
    <source>
        <dbReference type="EMBL" id="MBK7953590.1"/>
    </source>
</evidence>